<keyword evidence="3" id="KW-0732">Signal</keyword>
<dbReference type="Proteomes" id="UP000694863">
    <property type="component" value="Unplaced"/>
</dbReference>
<dbReference type="RefSeq" id="XP_045152779.1">
    <property type="nucleotide sequence ID" value="XM_045296844.1"/>
</dbReference>
<dbReference type="PANTHER" id="PTHR28645:SF1">
    <property type="entry name" value="TRANSMEMBRANE PROTEIN 119"/>
    <property type="match status" value="1"/>
</dbReference>
<feature type="signal peptide" evidence="3">
    <location>
        <begin position="1"/>
        <end position="23"/>
    </location>
</feature>
<evidence type="ECO:0000313" key="4">
    <source>
        <dbReference type="Proteomes" id="UP000694863"/>
    </source>
</evidence>
<keyword evidence="4" id="KW-1185">Reference proteome</keyword>
<evidence type="ECO:0000256" key="3">
    <source>
        <dbReference type="SAM" id="SignalP"/>
    </source>
</evidence>
<dbReference type="InterPro" id="IPR031453">
    <property type="entry name" value="TMEM119"/>
</dbReference>
<accession>A0ABM0J9R8</accession>
<dbReference type="RefSeq" id="XP_045152780.1">
    <property type="nucleotide sequence ID" value="XM_045296845.1"/>
</dbReference>
<dbReference type="PANTHER" id="PTHR28645">
    <property type="entry name" value="TRANSMEMBRANE PROTEIN 119"/>
    <property type="match status" value="1"/>
</dbReference>
<protein>
    <submittedName>
        <fullName evidence="5">Transmembrane protein 119</fullName>
    </submittedName>
</protein>
<name>A0ABM0J9R8_ECHTE</name>
<dbReference type="GeneID" id="101661333"/>
<gene>
    <name evidence="5" type="primary">TMEM119</name>
</gene>
<evidence type="ECO:0000313" key="5">
    <source>
        <dbReference type="RefSeq" id="XP_004718134.2"/>
    </source>
</evidence>
<feature type="chain" id="PRO_5047083623" evidence="3">
    <location>
        <begin position="24"/>
        <end position="279"/>
    </location>
</feature>
<proteinExistence type="predicted"/>
<feature type="region of interest" description="Disordered" evidence="1">
    <location>
        <begin position="137"/>
        <end position="161"/>
    </location>
</feature>
<feature type="region of interest" description="Disordered" evidence="1">
    <location>
        <begin position="205"/>
        <end position="279"/>
    </location>
</feature>
<keyword evidence="2" id="KW-1133">Transmembrane helix</keyword>
<dbReference type="RefSeq" id="XP_004718134.2">
    <property type="nucleotide sequence ID" value="XM_004718077.3"/>
</dbReference>
<dbReference type="RefSeq" id="XP_045152778.1">
    <property type="nucleotide sequence ID" value="XM_045296843.1"/>
</dbReference>
<evidence type="ECO:0000256" key="1">
    <source>
        <dbReference type="SAM" id="MobiDB-lite"/>
    </source>
</evidence>
<evidence type="ECO:0000256" key="2">
    <source>
        <dbReference type="SAM" id="Phobius"/>
    </source>
</evidence>
<feature type="transmembrane region" description="Helical" evidence="2">
    <location>
        <begin position="93"/>
        <end position="116"/>
    </location>
</feature>
<sequence>MERLAAPTLISLLLLLLAAAASGAPSVGLQASFLEDAGGSGEAEGSSASSPSLPPAGMPAFSATSVGPPPTVQAGPQSPPNFLDGILDFFQHYVLLVAVVGSLTLLLVCVTCAALITRQKHKASAYYPSSFPKKKYVDQSDRAGGPRAFSEVPDRAPEGRPDEALVSSQQLQADILAATQNLKSPVKATPGAGDGAVVVELKAQEEAEEAEQGEGGQEADKEAQAPGVPAECPDVPGVPCAAGAQEGLAVGEGQGEPDALPLLSQEAGDPTGSPESPCA</sequence>
<feature type="region of interest" description="Disordered" evidence="1">
    <location>
        <begin position="40"/>
        <end position="77"/>
    </location>
</feature>
<dbReference type="Pfam" id="PF15724">
    <property type="entry name" value="TMEM119"/>
    <property type="match status" value="1"/>
</dbReference>
<reference evidence="5" key="1">
    <citation type="submission" date="2025-08" db="UniProtKB">
        <authorList>
            <consortium name="RefSeq"/>
        </authorList>
    </citation>
    <scope>IDENTIFICATION</scope>
</reference>
<organism evidence="4 5">
    <name type="scientific">Echinops telfairi</name>
    <name type="common">Lesser hedgehog tenrec</name>
    <dbReference type="NCBI Taxonomy" id="9371"/>
    <lineage>
        <taxon>Eukaryota</taxon>
        <taxon>Metazoa</taxon>
        <taxon>Chordata</taxon>
        <taxon>Craniata</taxon>
        <taxon>Vertebrata</taxon>
        <taxon>Euteleostomi</taxon>
        <taxon>Mammalia</taxon>
        <taxon>Eutheria</taxon>
        <taxon>Afrotheria</taxon>
        <taxon>Tenrecidae</taxon>
        <taxon>Tenrecinae</taxon>
        <taxon>Echinops</taxon>
    </lineage>
</organism>
<feature type="compositionally biased region" description="Basic and acidic residues" evidence="1">
    <location>
        <begin position="152"/>
        <end position="161"/>
    </location>
</feature>
<keyword evidence="2 5" id="KW-0812">Transmembrane</keyword>
<keyword evidence="2" id="KW-0472">Membrane</keyword>